<dbReference type="Proteomes" id="UP000653127">
    <property type="component" value="Unassembled WGS sequence"/>
</dbReference>
<gene>
    <name evidence="10" type="ORF">H8711_07855</name>
</gene>
<dbReference type="Pfam" id="PF16569">
    <property type="entry name" value="GramPos_pilinBB"/>
    <property type="match status" value="1"/>
</dbReference>
<feature type="domain" description="SpaA-like prealbumin fold" evidence="9">
    <location>
        <begin position="382"/>
        <end position="460"/>
    </location>
</feature>
<evidence type="ECO:0000259" key="9">
    <source>
        <dbReference type="Pfam" id="PF17802"/>
    </source>
</evidence>
<keyword evidence="11" id="KW-1185">Reference proteome</keyword>
<evidence type="ECO:0000256" key="5">
    <source>
        <dbReference type="SAM" id="Phobius"/>
    </source>
</evidence>
<keyword evidence="2" id="KW-0964">Secreted</keyword>
<evidence type="ECO:0000259" key="7">
    <source>
        <dbReference type="Pfam" id="PF00746"/>
    </source>
</evidence>
<sequence>MKKTVKTLSALTLALALVCSTCTAFAASTPADGSEAAAPAADSTASVTVATANANDALSAYRVVDAAFDPDANTLTYSFTDLFENFQASEMGAAYENMTVEAYCDLEDNSSALEALLGAFSAYIRSQEPPVQSDYTETTNDSGAATFQEVAMGQYIILGSGNSQGAYVYQTVTAEVVPEIVDDEYVLYPAYSVAMKTAQPTAEKAVTNLVQDGQGWTASIGDVINYELTATIPTYSAGATNTTFYMYDALADGLTLKADSVAVKGFTGPEDTEGAVLTAGEDYFVTTEGQVLTIRFVYDEIKSYTSLTAAYSAELDNDAAIGEAAESGHKNENTYTLVYSNDPFNGSTKAEATDPAEVEGGYGKDENTVDVFTYGLVIEKYKDGEPSTKLKGATFEIYKAADVADGEVNADAEPIETITTDKDGYAAFAGLAKGKYYLKETVAPTGYKLMPDLASFTIGTPNEDNGAGYAKVTSEGDKITVAEGTAVDGYWKVDIANTPGATLPTTGGMGTVVFTGVGATLMLGAAVLLITKKRLTNKEK</sequence>
<evidence type="ECO:0000256" key="1">
    <source>
        <dbReference type="ARBA" id="ARBA00022512"/>
    </source>
</evidence>
<dbReference type="RefSeq" id="WP_249282921.1">
    <property type="nucleotide sequence ID" value="NZ_JACRST010000010.1"/>
</dbReference>
<keyword evidence="5" id="KW-0812">Transmembrane</keyword>
<evidence type="ECO:0000313" key="10">
    <source>
        <dbReference type="EMBL" id="MBC8546846.1"/>
    </source>
</evidence>
<keyword evidence="5" id="KW-1133">Transmembrane helix</keyword>
<protein>
    <submittedName>
        <fullName evidence="10">SpaH/EbpB family LPXTG-anchored major pilin</fullName>
    </submittedName>
</protein>
<evidence type="ECO:0000259" key="8">
    <source>
        <dbReference type="Pfam" id="PF16569"/>
    </source>
</evidence>
<dbReference type="InterPro" id="IPR048052">
    <property type="entry name" value="FM1-like"/>
</dbReference>
<evidence type="ECO:0000256" key="3">
    <source>
        <dbReference type="ARBA" id="ARBA00022729"/>
    </source>
</evidence>
<dbReference type="AlphaFoldDB" id="A0A926I529"/>
<dbReference type="InterPro" id="IPR013783">
    <property type="entry name" value="Ig-like_fold"/>
</dbReference>
<dbReference type="Gene3D" id="2.60.40.740">
    <property type="match status" value="1"/>
</dbReference>
<comment type="caution">
    <text evidence="10">The sequence shown here is derived from an EMBL/GenBank/DDBJ whole genome shotgun (WGS) entry which is preliminary data.</text>
</comment>
<keyword evidence="3 6" id="KW-0732">Signal</keyword>
<dbReference type="Pfam" id="PF00746">
    <property type="entry name" value="Gram_pos_anchor"/>
    <property type="match status" value="1"/>
</dbReference>
<dbReference type="NCBIfam" id="NF033902">
    <property type="entry name" value="iso_D2_wall_anc"/>
    <property type="match status" value="1"/>
</dbReference>
<dbReference type="SUPFAM" id="SSF117074">
    <property type="entry name" value="Hypothetical protein PA1324"/>
    <property type="match status" value="1"/>
</dbReference>
<keyword evidence="1" id="KW-0134">Cell wall</keyword>
<organism evidence="10 11">
    <name type="scientific">Ligaoa zhengdingensis</name>
    <dbReference type="NCBI Taxonomy" id="2763658"/>
    <lineage>
        <taxon>Bacteria</taxon>
        <taxon>Bacillati</taxon>
        <taxon>Bacillota</taxon>
        <taxon>Clostridia</taxon>
        <taxon>Eubacteriales</taxon>
        <taxon>Oscillospiraceae</taxon>
        <taxon>Ligaoa</taxon>
    </lineage>
</organism>
<dbReference type="InterPro" id="IPR019931">
    <property type="entry name" value="LPXTG_anchor"/>
</dbReference>
<reference evidence="10" key="1">
    <citation type="submission" date="2020-08" db="EMBL/GenBank/DDBJ databases">
        <title>Genome public.</title>
        <authorList>
            <person name="Liu C."/>
            <person name="Sun Q."/>
        </authorList>
    </citation>
    <scope>NUCLEOTIDE SEQUENCE</scope>
    <source>
        <strain evidence="10">NSJ-31</strain>
    </source>
</reference>
<evidence type="ECO:0000256" key="6">
    <source>
        <dbReference type="SAM" id="SignalP"/>
    </source>
</evidence>
<feature type="transmembrane region" description="Helical" evidence="5">
    <location>
        <begin position="507"/>
        <end position="530"/>
    </location>
</feature>
<evidence type="ECO:0000256" key="4">
    <source>
        <dbReference type="ARBA" id="ARBA00023088"/>
    </source>
</evidence>
<feature type="domain" description="Gram-positive cocci surface proteins LPxTG" evidence="7">
    <location>
        <begin position="498"/>
        <end position="534"/>
    </location>
</feature>
<dbReference type="InterPro" id="IPR026466">
    <property type="entry name" value="Fim_isopep_form_D2_dom"/>
</dbReference>
<evidence type="ECO:0000313" key="11">
    <source>
        <dbReference type="Proteomes" id="UP000653127"/>
    </source>
</evidence>
<dbReference type="NCBIfam" id="TIGR01167">
    <property type="entry name" value="LPXTG_anchor"/>
    <property type="match status" value="1"/>
</dbReference>
<dbReference type="Gene3D" id="2.60.40.10">
    <property type="entry name" value="Immunoglobulins"/>
    <property type="match status" value="1"/>
</dbReference>
<keyword evidence="4" id="KW-0572">Peptidoglycan-anchor</keyword>
<proteinExistence type="predicted"/>
<feature type="signal peptide" evidence="6">
    <location>
        <begin position="1"/>
        <end position="26"/>
    </location>
</feature>
<dbReference type="EMBL" id="JACRST010000010">
    <property type="protein sequence ID" value="MBC8546846.1"/>
    <property type="molecule type" value="Genomic_DNA"/>
</dbReference>
<evidence type="ECO:0000256" key="2">
    <source>
        <dbReference type="ARBA" id="ARBA00022525"/>
    </source>
</evidence>
<feature type="domain" description="Gram-positive pilin backbone subunit 2 Cna-B-like" evidence="8">
    <location>
        <begin position="220"/>
        <end position="343"/>
    </location>
</feature>
<name>A0A926I529_9FIRM</name>
<accession>A0A926I529</accession>
<dbReference type="InterPro" id="IPR032334">
    <property type="entry name" value="GramPos_pilinBB"/>
</dbReference>
<dbReference type="Pfam" id="PF17802">
    <property type="entry name" value="SpaA"/>
    <property type="match status" value="1"/>
</dbReference>
<dbReference type="InterPro" id="IPR041033">
    <property type="entry name" value="SpaA_PFL_dom_1"/>
</dbReference>
<feature type="chain" id="PRO_5037035042" evidence="6">
    <location>
        <begin position="27"/>
        <end position="540"/>
    </location>
</feature>
<keyword evidence="5" id="KW-0472">Membrane</keyword>
<dbReference type="NCBIfam" id="TIGR04226">
    <property type="entry name" value="RrgB_K2N_iso_D2"/>
    <property type="match status" value="1"/>
</dbReference>